<feature type="compositionally biased region" description="Acidic residues" evidence="1">
    <location>
        <begin position="138"/>
        <end position="147"/>
    </location>
</feature>
<evidence type="ECO:0000313" key="4">
    <source>
        <dbReference type="Proteomes" id="UP000246740"/>
    </source>
</evidence>
<evidence type="ECO:0000256" key="2">
    <source>
        <dbReference type="SAM" id="Phobius"/>
    </source>
</evidence>
<feature type="compositionally biased region" description="Low complexity" evidence="1">
    <location>
        <begin position="171"/>
        <end position="212"/>
    </location>
</feature>
<dbReference type="AlphaFoldDB" id="A0A317XP43"/>
<name>A0A317XP43_9BASI</name>
<evidence type="ECO:0000313" key="3">
    <source>
        <dbReference type="EMBL" id="PWZ00046.1"/>
    </source>
</evidence>
<feature type="region of interest" description="Disordered" evidence="1">
    <location>
        <begin position="101"/>
        <end position="151"/>
    </location>
</feature>
<dbReference type="InParanoid" id="A0A317XP43"/>
<feature type="transmembrane region" description="Helical" evidence="2">
    <location>
        <begin position="22"/>
        <end position="42"/>
    </location>
</feature>
<protein>
    <submittedName>
        <fullName evidence="3">Uncharacterized protein</fullName>
    </submittedName>
</protein>
<feature type="region of interest" description="Disordered" evidence="1">
    <location>
        <begin position="171"/>
        <end position="227"/>
    </location>
</feature>
<proteinExistence type="predicted"/>
<keyword evidence="2" id="KW-0812">Transmembrane</keyword>
<dbReference type="EMBL" id="KZ819193">
    <property type="protein sequence ID" value="PWZ00046.1"/>
    <property type="molecule type" value="Genomic_DNA"/>
</dbReference>
<keyword evidence="4" id="KW-1185">Reference proteome</keyword>
<feature type="compositionally biased region" description="Basic and acidic residues" evidence="1">
    <location>
        <begin position="108"/>
        <end position="122"/>
    </location>
</feature>
<evidence type="ECO:0000256" key="1">
    <source>
        <dbReference type="SAM" id="MobiDB-lite"/>
    </source>
</evidence>
<organism evidence="3 4">
    <name type="scientific">Testicularia cyperi</name>
    <dbReference type="NCBI Taxonomy" id="1882483"/>
    <lineage>
        <taxon>Eukaryota</taxon>
        <taxon>Fungi</taxon>
        <taxon>Dikarya</taxon>
        <taxon>Basidiomycota</taxon>
        <taxon>Ustilaginomycotina</taxon>
        <taxon>Ustilaginomycetes</taxon>
        <taxon>Ustilaginales</taxon>
        <taxon>Anthracoideaceae</taxon>
        <taxon>Testicularia</taxon>
    </lineage>
</organism>
<accession>A0A317XP43</accession>
<keyword evidence="2" id="KW-1133">Transmembrane helix</keyword>
<gene>
    <name evidence="3" type="ORF">BCV70DRAFT_200219</name>
</gene>
<dbReference type="OrthoDB" id="2553575at2759"/>
<dbReference type="Proteomes" id="UP000246740">
    <property type="component" value="Unassembled WGS sequence"/>
</dbReference>
<reference evidence="3 4" key="1">
    <citation type="journal article" date="2018" name="Mol. Biol. Evol.">
        <title>Broad Genomic Sampling Reveals a Smut Pathogenic Ancestry of the Fungal Clade Ustilaginomycotina.</title>
        <authorList>
            <person name="Kijpornyongpan T."/>
            <person name="Mondo S.J."/>
            <person name="Barry K."/>
            <person name="Sandor L."/>
            <person name="Lee J."/>
            <person name="Lipzen A."/>
            <person name="Pangilinan J."/>
            <person name="LaButti K."/>
            <person name="Hainaut M."/>
            <person name="Henrissat B."/>
            <person name="Grigoriev I.V."/>
            <person name="Spatafora J.W."/>
            <person name="Aime M.C."/>
        </authorList>
    </citation>
    <scope>NUCLEOTIDE SEQUENCE [LARGE SCALE GENOMIC DNA]</scope>
    <source>
        <strain evidence="3 4">MCA 3645</strain>
    </source>
</reference>
<keyword evidence="2" id="KW-0472">Membrane</keyword>
<sequence>MQSRSAQRAAHDGSKTYFNRRAIGPILLLTAVTSFAFNHALITTERKEELRRHRIQLSLLQDVLDYRTRQLYRLVPPAASSASSSSSSSSLANSHTSSSWSWFTRRHGSGDRDNVTIPEKENGNAGKLPQGQKYYNQEGDEEEEEEEKRDLVRRLHSVGLDPIKYGLLPSSSSTSISTSFDPSKPSSSTSTSTSTSTWTTLSNQASPSTIPDEPTPTPTTKPTLGPREITWSEIFFGSKQSRSSLRENWARVATGIRDSFASLRLGLDSDQTRPSLQQSQHLAEQERKELESLQYEWNALLSAHSGHATEETQNQ</sequence>